<dbReference type="AlphaFoldDB" id="A0A918YTV7"/>
<evidence type="ECO:0000256" key="6">
    <source>
        <dbReference type="ARBA" id="ARBA00023014"/>
    </source>
</evidence>
<dbReference type="Gene3D" id="3.30.70.20">
    <property type="match status" value="1"/>
</dbReference>
<evidence type="ECO:0000256" key="3">
    <source>
        <dbReference type="ARBA" id="ARBA00022723"/>
    </source>
</evidence>
<comment type="function">
    <text evidence="8">Ferredoxins are iron-sulfur proteins that transfer electrons in a wide variety of metabolic reactions.</text>
</comment>
<keyword evidence="4 8" id="KW-0249">Electron transport</keyword>
<protein>
    <recommendedName>
        <fullName evidence="8">Ferredoxin</fullName>
    </recommendedName>
</protein>
<evidence type="ECO:0000313" key="9">
    <source>
        <dbReference type="EMBL" id="GHE15816.1"/>
    </source>
</evidence>
<keyword evidence="7" id="KW-0003">3Fe-4S</keyword>
<keyword evidence="6 8" id="KW-0411">Iron-sulfur</keyword>
<sequence length="92" mass="9912">MRARDSRLMLESEGGGTAEDVVEMRTVVDLTRCQGYAQCVFLAPEVFELHGEEGLLYATAVPDDQAERVRQAAAACPVQAILLGEEVSSGAR</sequence>
<dbReference type="Proteomes" id="UP000655443">
    <property type="component" value="Unassembled WGS sequence"/>
</dbReference>
<evidence type="ECO:0000256" key="2">
    <source>
        <dbReference type="ARBA" id="ARBA00022448"/>
    </source>
</evidence>
<evidence type="ECO:0000256" key="5">
    <source>
        <dbReference type="ARBA" id="ARBA00023004"/>
    </source>
</evidence>
<organism evidence="9 10">
    <name type="scientific">Streptomyces alanosinicus</name>
    <dbReference type="NCBI Taxonomy" id="68171"/>
    <lineage>
        <taxon>Bacteria</taxon>
        <taxon>Bacillati</taxon>
        <taxon>Actinomycetota</taxon>
        <taxon>Actinomycetes</taxon>
        <taxon>Kitasatosporales</taxon>
        <taxon>Streptomycetaceae</taxon>
        <taxon>Streptomyces</taxon>
    </lineage>
</organism>
<dbReference type="PANTHER" id="PTHR36923:SF3">
    <property type="entry name" value="FERREDOXIN"/>
    <property type="match status" value="1"/>
</dbReference>
<reference evidence="9" key="2">
    <citation type="submission" date="2020-09" db="EMBL/GenBank/DDBJ databases">
        <authorList>
            <person name="Sun Q."/>
            <person name="Ohkuma M."/>
        </authorList>
    </citation>
    <scope>NUCLEOTIDE SEQUENCE</scope>
    <source>
        <strain evidence="9">JCM 4714</strain>
    </source>
</reference>
<dbReference type="Pfam" id="PF13459">
    <property type="entry name" value="Fer4_15"/>
    <property type="match status" value="1"/>
</dbReference>
<reference evidence="9" key="1">
    <citation type="journal article" date="2014" name="Int. J. Syst. Evol. Microbiol.">
        <title>Complete genome sequence of Corynebacterium casei LMG S-19264T (=DSM 44701T), isolated from a smear-ripened cheese.</title>
        <authorList>
            <consortium name="US DOE Joint Genome Institute (JGI-PGF)"/>
            <person name="Walter F."/>
            <person name="Albersmeier A."/>
            <person name="Kalinowski J."/>
            <person name="Ruckert C."/>
        </authorList>
    </citation>
    <scope>NUCLEOTIDE SEQUENCE</scope>
    <source>
        <strain evidence="9">JCM 4714</strain>
    </source>
</reference>
<comment type="cofactor">
    <cofactor evidence="1">
        <name>[3Fe-4S] cluster</name>
        <dbReference type="ChEBI" id="CHEBI:21137"/>
    </cofactor>
</comment>
<dbReference type="PANTHER" id="PTHR36923">
    <property type="entry name" value="FERREDOXIN"/>
    <property type="match status" value="1"/>
</dbReference>
<dbReference type="SUPFAM" id="SSF54862">
    <property type="entry name" value="4Fe-4S ferredoxins"/>
    <property type="match status" value="1"/>
</dbReference>
<evidence type="ECO:0000256" key="4">
    <source>
        <dbReference type="ARBA" id="ARBA00022982"/>
    </source>
</evidence>
<accession>A0A918YTV7</accession>
<name>A0A918YTV7_9ACTN</name>
<dbReference type="GO" id="GO:0009055">
    <property type="term" value="F:electron transfer activity"/>
    <property type="evidence" value="ECO:0007669"/>
    <property type="project" value="UniProtKB-UniRule"/>
</dbReference>
<dbReference type="PRINTS" id="PR00352">
    <property type="entry name" value="3FE4SFRDOXIN"/>
</dbReference>
<dbReference type="InterPro" id="IPR051269">
    <property type="entry name" value="Fe-S_cluster_ET"/>
</dbReference>
<keyword evidence="5 8" id="KW-0408">Iron</keyword>
<keyword evidence="3 8" id="KW-0479">Metal-binding</keyword>
<proteinExistence type="predicted"/>
<keyword evidence="10" id="KW-1185">Reference proteome</keyword>
<gene>
    <name evidence="9" type="ORF">GCM10010339_91690</name>
</gene>
<evidence type="ECO:0000313" key="10">
    <source>
        <dbReference type="Proteomes" id="UP000655443"/>
    </source>
</evidence>
<dbReference type="GO" id="GO:0005506">
    <property type="term" value="F:iron ion binding"/>
    <property type="evidence" value="ECO:0007669"/>
    <property type="project" value="UniProtKB-UniRule"/>
</dbReference>
<evidence type="ECO:0000256" key="7">
    <source>
        <dbReference type="ARBA" id="ARBA00023291"/>
    </source>
</evidence>
<comment type="caution">
    <text evidence="9">The sequence shown here is derived from an EMBL/GenBank/DDBJ whole genome shotgun (WGS) entry which is preliminary data.</text>
</comment>
<dbReference type="GO" id="GO:0051538">
    <property type="term" value="F:3 iron, 4 sulfur cluster binding"/>
    <property type="evidence" value="ECO:0007669"/>
    <property type="project" value="UniProtKB-KW"/>
</dbReference>
<keyword evidence="2 8" id="KW-0813">Transport</keyword>
<dbReference type="InterPro" id="IPR001080">
    <property type="entry name" value="3Fe4S_ferredoxin"/>
</dbReference>
<evidence type="ECO:0000256" key="8">
    <source>
        <dbReference type="RuleBase" id="RU368020"/>
    </source>
</evidence>
<dbReference type="EMBL" id="BMVG01000069">
    <property type="protein sequence ID" value="GHE15816.1"/>
    <property type="molecule type" value="Genomic_DNA"/>
</dbReference>
<evidence type="ECO:0000256" key="1">
    <source>
        <dbReference type="ARBA" id="ARBA00001927"/>
    </source>
</evidence>